<feature type="compositionally biased region" description="Polar residues" evidence="1">
    <location>
        <begin position="354"/>
        <end position="397"/>
    </location>
</feature>
<feature type="compositionally biased region" description="Low complexity" evidence="1">
    <location>
        <begin position="879"/>
        <end position="893"/>
    </location>
</feature>
<feature type="compositionally biased region" description="Polar residues" evidence="1">
    <location>
        <begin position="471"/>
        <end position="486"/>
    </location>
</feature>
<dbReference type="eggNOG" id="ENOG502RNWE">
    <property type="taxonomic scope" value="Eukaryota"/>
</dbReference>
<feature type="compositionally biased region" description="Polar residues" evidence="1">
    <location>
        <begin position="773"/>
        <end position="784"/>
    </location>
</feature>
<feature type="region of interest" description="Disordered" evidence="1">
    <location>
        <begin position="510"/>
        <end position="571"/>
    </location>
</feature>
<evidence type="ECO:0000313" key="3">
    <source>
        <dbReference type="EMBL" id="CAP99877.1"/>
    </source>
</evidence>
<dbReference type="HOGENOM" id="CLU_010506_0_0_1"/>
<dbReference type="Proteomes" id="UP000000724">
    <property type="component" value="Contig Pc00c22"/>
</dbReference>
<feature type="region of interest" description="Disordered" evidence="1">
    <location>
        <begin position="301"/>
        <end position="325"/>
    </location>
</feature>
<feature type="compositionally biased region" description="Low complexity" evidence="1">
    <location>
        <begin position="232"/>
        <end position="244"/>
    </location>
</feature>
<keyword evidence="4" id="KW-1185">Reference proteome</keyword>
<accession>B6GVP7</accession>
<feature type="compositionally biased region" description="Basic and acidic residues" evidence="1">
    <location>
        <begin position="798"/>
        <end position="809"/>
    </location>
</feature>
<gene>
    <name evidence="2" type="ORF">Pc01g00030</name>
    <name evidence="3" type="ORF">Pc22g25890</name>
    <name evidence="2" type="ORF">PCH_Pc01g00030</name>
    <name evidence="3" type="ORF">PCH_Pc22g25890</name>
</gene>
<dbReference type="EMBL" id="AM920437">
    <property type="protein sequence ID" value="CAP99877.1"/>
    <property type="molecule type" value="Genomic_DNA"/>
</dbReference>
<dbReference type="VEuPathDB" id="FungiDB:PCH_Pc22g25890"/>
<feature type="region of interest" description="Disordered" evidence="1">
    <location>
        <begin position="713"/>
        <end position="751"/>
    </location>
</feature>
<feature type="compositionally biased region" description="Low complexity" evidence="1">
    <location>
        <begin position="308"/>
        <end position="325"/>
    </location>
</feature>
<feature type="compositionally biased region" description="Pro residues" evidence="1">
    <location>
        <begin position="137"/>
        <end position="149"/>
    </location>
</feature>
<dbReference type="AlphaFoldDB" id="B6GVP7"/>
<evidence type="ECO:0000256" key="1">
    <source>
        <dbReference type="SAM" id="MobiDB-lite"/>
    </source>
</evidence>
<feature type="region of interest" description="Disordered" evidence="1">
    <location>
        <begin position="131"/>
        <end position="155"/>
    </location>
</feature>
<reference evidence="2 4" key="1">
    <citation type="journal article" date="2008" name="Nat. Biotechnol.">
        <title>Genome sequencing and analysis of the filamentous fungus Penicillium chrysogenum.</title>
        <authorList>
            <person name="van den Berg M.A."/>
            <person name="Albang R."/>
            <person name="Albermann K."/>
            <person name="Badger J.H."/>
            <person name="Daran J.-M."/>
            <person name="Driessen A.J.M."/>
            <person name="Garcia-Estrada C."/>
            <person name="Fedorova N.D."/>
            <person name="Harris D.M."/>
            <person name="Heijne W.H.M."/>
            <person name="Joardar V.S."/>
            <person name="Kiel J.A.K.W."/>
            <person name="Kovalchuk A."/>
            <person name="Martin J.F."/>
            <person name="Nierman W.C."/>
            <person name="Nijland J.G."/>
            <person name="Pronk J.T."/>
            <person name="Roubos J.A."/>
            <person name="van der Klei I.J."/>
            <person name="van Peij N.N.M.E."/>
            <person name="Veenhuis M."/>
            <person name="von Doehren H."/>
            <person name="Wagner C."/>
            <person name="Wortman J.R."/>
            <person name="Bovenberg R.A.L."/>
        </authorList>
    </citation>
    <scope>NUCLEOTIDE SEQUENCE [LARGE SCALE GENOMIC DNA]</scope>
    <source>
        <strain evidence="4">ATCC 28089 / DSM 1075 / NRRL 1951 / Wisconsin 54-1255</strain>
        <strain evidence="2">Wisconsin 54-1255</strain>
    </source>
</reference>
<evidence type="ECO:0000313" key="2">
    <source>
        <dbReference type="EMBL" id="CAP74092.1"/>
    </source>
</evidence>
<dbReference type="STRING" id="500485.B6GVP7"/>
<feature type="compositionally biased region" description="Pro residues" evidence="1">
    <location>
        <begin position="719"/>
        <end position="742"/>
    </location>
</feature>
<dbReference type="VEuPathDB" id="FungiDB:PCH_Pc01g00030"/>
<feature type="compositionally biased region" description="Polar residues" evidence="1">
    <location>
        <begin position="848"/>
        <end position="874"/>
    </location>
</feature>
<feature type="region of interest" description="Disordered" evidence="1">
    <location>
        <begin position="225"/>
        <end position="249"/>
    </location>
</feature>
<evidence type="ECO:0000313" key="4">
    <source>
        <dbReference type="Proteomes" id="UP000000724"/>
    </source>
</evidence>
<feature type="region of interest" description="Disordered" evidence="1">
    <location>
        <begin position="354"/>
        <end position="419"/>
    </location>
</feature>
<feature type="region of interest" description="Disordered" evidence="1">
    <location>
        <begin position="772"/>
        <end position="833"/>
    </location>
</feature>
<dbReference type="BioCyc" id="PCHR:PC22G25890-MONOMER"/>
<dbReference type="EMBL" id="AM920416">
    <property type="protein sequence ID" value="CAP74092.1"/>
    <property type="molecule type" value="Genomic_DNA"/>
</dbReference>
<feature type="region of interest" description="Disordered" evidence="1">
    <location>
        <begin position="87"/>
        <end position="117"/>
    </location>
</feature>
<proteinExistence type="predicted"/>
<protein>
    <submittedName>
        <fullName evidence="2">Pc01g00030 protein</fullName>
    </submittedName>
    <submittedName>
        <fullName evidence="3">Pc22g25890 protein</fullName>
    </submittedName>
</protein>
<feature type="region of interest" description="Disordered" evidence="1">
    <location>
        <begin position="461"/>
        <end position="486"/>
    </location>
</feature>
<dbReference type="OrthoDB" id="4188047at2759"/>
<feature type="compositionally biased region" description="Low complexity" evidence="1">
    <location>
        <begin position="510"/>
        <end position="525"/>
    </location>
</feature>
<organism evidence="2 4">
    <name type="scientific">Penicillium rubens (strain ATCC 28089 / DSM 1075 / NRRL 1951 / Wisconsin 54-1255)</name>
    <name type="common">Penicillium chrysogenum</name>
    <dbReference type="NCBI Taxonomy" id="500485"/>
    <lineage>
        <taxon>Eukaryota</taxon>
        <taxon>Fungi</taxon>
        <taxon>Dikarya</taxon>
        <taxon>Ascomycota</taxon>
        <taxon>Pezizomycotina</taxon>
        <taxon>Eurotiomycetes</taxon>
        <taxon>Eurotiomycetidae</taxon>
        <taxon>Eurotiales</taxon>
        <taxon>Aspergillaceae</taxon>
        <taxon>Penicillium</taxon>
        <taxon>Penicillium chrysogenum species complex</taxon>
    </lineage>
</organism>
<feature type="region of interest" description="Disordered" evidence="1">
    <location>
        <begin position="846"/>
        <end position="906"/>
    </location>
</feature>
<dbReference type="OMA" id="HYLEGRV"/>
<feature type="compositionally biased region" description="Polar residues" evidence="1">
    <location>
        <begin position="408"/>
        <end position="419"/>
    </location>
</feature>
<name>B6GVP7_PENRW</name>
<sequence>MFDVQDLGSTPCLDQIPLDEPISVCGTSPSGAILASTTSVPSQVTRYSCIPSPGPRSSPTVRNYQPDLPSKHRFFNMALPELAWLTSGPLPSKPRGGSGPRHQARSADTAEIPGRNESLVDLVPSFQTQKMTAQPIAPQPQPQCQPQPQPSDKQTALPVAISPIESKPGPKQDLKPFHRRLLQLAQRPKRKSTSNSRKQKQQLQIEALIREGYLIPAHLPKVSKGQKEAKQLKGSLSLSVSRSLSKSKKDVENIGQPWLEAKADDRKRPTEVICRLESLDLDNFGSMVDVAVPPASDFDVLVPPPYRSTDSGPSQSSSTMPMSSSMAEANPFNIIKPASSLASTSHYYRNVSIDEQVQRPSSSEEPNTRATSQNTKSVSKATSNAPAGANDTASQPRASCDSFRGDQIDQSSVRNVTPSQHTLTLFPDVVPPRKSSMAAWRASEVPRYQTINNVAGFPALPISSSQSGSSDNTTEFSGDSRTSSDVFTDIPASVTEPRCSGPLVHRAASAAAASAEKAPNEPASPDTVKARPSSFSMNTLKTFPPPAPTRPPPSLPEFERSPSVPPDFPARSIRFVRSGPISSTSQTSSEVVPEAQETESVIDSARMLDSCPAAVLGSIEAGGSMADDEQSLYALSISDYYRPTPGVYTARGGASSIRIPRMQELPETRNLVKASEGQPLADYPVLRHGTPTQTNAKHALKGLHNNYQVFQKNISFGLPSPPPTAPLPPAPPPQNPPPPPPGCRIGQGNATAPHAAEFSPMKSIWVSDGPGFSRNSMVSQNDSSRCSRRNKSSPDSYEESRPESRRESRVSSSGDEFFSPAEDFQPSRREPSQHMDLQAVCRGYETADANQTSSRPRLRYPQSTHSMTPQSHSNHNLERTLSQSRTSQSTQRSGVSQNSHSPRASPAQIDHYLEGRVANLERQNQIFQAALIVALNATGKDPLESLNLDPNMTPAFQHDPYASNYSSRHSSRWISFSRSSEHSGFKTSSSYKDGRANAKQLDNMVEDIESRWMSDKSSLSGARIIRKR</sequence>
<dbReference type="Proteomes" id="UP000000724">
    <property type="component" value="Contig Pc00c01"/>
</dbReference>
<feature type="compositionally biased region" description="Pro residues" evidence="1">
    <location>
        <begin position="543"/>
        <end position="555"/>
    </location>
</feature>